<dbReference type="Proteomes" id="UP001287286">
    <property type="component" value="Unassembled WGS sequence"/>
</dbReference>
<sequence length="726" mass="78245">MASVECYRAAQRRIESPSRWQTADGQMASCLVGLPSQVLCATKGNGRKGAASCARGGRLDHVARAGGGEARRGLLILTDWRGRAAGGVRPRPMGSSEMKLYAGGGAARGPRHKLAIHPSIHPGDVVLFFFLSLPSRPPASAHETRPQASRPFVAGAGGLAKKAGAAWSLQVRSSGQSAGEASYAGARPAASHRTSPRAPTDSERPWWGRMPCLGSNQLLVQTDNESATELEDFFFLLHPACLSVDGTGWRGCPLVLVGGMAAGKCFGSQKAAGKTMRAQDGWQGRTNEHGELQRSCMPALPSSATEFPSICVVSLRSSSSIRYPWYRQPEARFRIGPDLAPSAGPTEARNGARQCVQTAPGGKPEDGSRLEGASKGQSGWHWRPGVALPRTLTSLALGRGAEEDGTRGASPPFGSDSTFASVARLIWVARRLVHARCGDGTREAAQRQGRWQFDIVDSTLTLDGGGLGHPVAGYVHSSVSTAGCIFATKPPRVVSAVKLFVHVAARSPGRASIPALVLNERDASGLGIAQAQPRPTKPSSCWDQGCTFSSLHMCYLGKDTDTMTKLAILFAVCAALTQTVLGQLARGGASAVTGRLHRREVYEYTTPNKQYKKVICGQWQSSTEHRFSQAWTQNFEYLRKTEKHVKLGPGQCNRVACWKDTGVWWCNESKAEKDLKDWKAFMETMRHIYTIGKQNCVEEAFSTFSIQAFHQDEWSLAVSRKKGTQC</sequence>
<accession>A0ABR0CAP2</accession>
<feature type="region of interest" description="Disordered" evidence="1">
    <location>
        <begin position="336"/>
        <end position="383"/>
    </location>
</feature>
<gene>
    <name evidence="2" type="ORF">Purlil1_2606</name>
</gene>
<keyword evidence="3" id="KW-1185">Reference proteome</keyword>
<dbReference type="EMBL" id="JAWRVI010000006">
    <property type="protein sequence ID" value="KAK4093449.1"/>
    <property type="molecule type" value="Genomic_DNA"/>
</dbReference>
<evidence type="ECO:0000313" key="3">
    <source>
        <dbReference type="Proteomes" id="UP001287286"/>
    </source>
</evidence>
<evidence type="ECO:0000256" key="1">
    <source>
        <dbReference type="SAM" id="MobiDB-lite"/>
    </source>
</evidence>
<feature type="region of interest" description="Disordered" evidence="1">
    <location>
        <begin position="179"/>
        <end position="206"/>
    </location>
</feature>
<reference evidence="2 3" key="1">
    <citation type="journal article" date="2024" name="Microbiol. Resour. Announc.">
        <title>Genome annotations for the ascomycete fungi Trichoderma harzianum, Trichoderma aggressivum, and Purpureocillium lilacinum.</title>
        <authorList>
            <person name="Beijen E.P.W."/>
            <person name="Ohm R.A."/>
        </authorList>
    </citation>
    <scope>NUCLEOTIDE SEQUENCE [LARGE SCALE GENOMIC DNA]</scope>
    <source>
        <strain evidence="2 3">CBS 150709</strain>
    </source>
</reference>
<organism evidence="2 3">
    <name type="scientific">Purpureocillium lilacinum</name>
    <name type="common">Paecilomyces lilacinus</name>
    <dbReference type="NCBI Taxonomy" id="33203"/>
    <lineage>
        <taxon>Eukaryota</taxon>
        <taxon>Fungi</taxon>
        <taxon>Dikarya</taxon>
        <taxon>Ascomycota</taxon>
        <taxon>Pezizomycotina</taxon>
        <taxon>Sordariomycetes</taxon>
        <taxon>Hypocreomycetidae</taxon>
        <taxon>Hypocreales</taxon>
        <taxon>Ophiocordycipitaceae</taxon>
        <taxon>Purpureocillium</taxon>
    </lineage>
</organism>
<comment type="caution">
    <text evidence="2">The sequence shown here is derived from an EMBL/GenBank/DDBJ whole genome shotgun (WGS) entry which is preliminary data.</text>
</comment>
<proteinExistence type="predicted"/>
<evidence type="ECO:0000313" key="2">
    <source>
        <dbReference type="EMBL" id="KAK4093449.1"/>
    </source>
</evidence>
<dbReference type="PANTHER" id="PTHR35605:SF1">
    <property type="entry name" value="ECP2 EFFECTOR PROTEIN DOMAIN-CONTAINING PROTEIN-RELATED"/>
    <property type="match status" value="1"/>
</dbReference>
<dbReference type="PANTHER" id="PTHR35605">
    <property type="entry name" value="ECP2 EFFECTOR PROTEIN DOMAIN-CONTAINING PROTEIN-RELATED"/>
    <property type="match status" value="1"/>
</dbReference>
<name>A0ABR0CAP2_PURLI</name>
<protein>
    <submittedName>
        <fullName evidence="2">Uncharacterized protein</fullName>
    </submittedName>
</protein>